<feature type="compositionally biased region" description="Polar residues" evidence="8">
    <location>
        <begin position="349"/>
        <end position="360"/>
    </location>
</feature>
<dbReference type="GO" id="GO:0005737">
    <property type="term" value="C:cytoplasm"/>
    <property type="evidence" value="ECO:0007669"/>
    <property type="project" value="UniProtKB-SubCell"/>
</dbReference>
<organism evidence="10 11">
    <name type="scientific">Suricata suricatta</name>
    <name type="common">Meerkat</name>
    <dbReference type="NCBI Taxonomy" id="37032"/>
    <lineage>
        <taxon>Eukaryota</taxon>
        <taxon>Metazoa</taxon>
        <taxon>Chordata</taxon>
        <taxon>Craniata</taxon>
        <taxon>Vertebrata</taxon>
        <taxon>Euteleostomi</taxon>
        <taxon>Mammalia</taxon>
        <taxon>Eutheria</taxon>
        <taxon>Laurasiatheria</taxon>
        <taxon>Carnivora</taxon>
        <taxon>Feliformia</taxon>
        <taxon>Herpestidae</taxon>
        <taxon>Suricata</taxon>
    </lineage>
</organism>
<dbReference type="Proteomes" id="UP000472268">
    <property type="component" value="Chromosome 10"/>
</dbReference>
<evidence type="ECO:0000256" key="4">
    <source>
        <dbReference type="ARBA" id="ARBA00022884"/>
    </source>
</evidence>
<dbReference type="AlphaFoldDB" id="A0A673U6N2"/>
<feature type="compositionally biased region" description="Low complexity" evidence="8">
    <location>
        <begin position="333"/>
        <end position="348"/>
    </location>
</feature>
<reference evidence="10" key="2">
    <citation type="submission" date="2025-08" db="UniProtKB">
        <authorList>
            <consortium name="Ensembl"/>
        </authorList>
    </citation>
    <scope>IDENTIFICATION</scope>
</reference>
<dbReference type="GO" id="GO:0003723">
    <property type="term" value="F:RNA binding"/>
    <property type="evidence" value="ECO:0007669"/>
    <property type="project" value="UniProtKB-UniRule"/>
</dbReference>
<dbReference type="Gene3D" id="3.30.1370.10">
    <property type="entry name" value="K Homology domain, type 1"/>
    <property type="match status" value="3"/>
</dbReference>
<name>A0A673U6N2_SURSU</name>
<dbReference type="Pfam" id="PF00013">
    <property type="entry name" value="KH_1"/>
    <property type="match status" value="3"/>
</dbReference>
<accession>A0A673U6N2</accession>
<dbReference type="InterPro" id="IPR004088">
    <property type="entry name" value="KH_dom_type_1"/>
</dbReference>
<proteinExistence type="predicted"/>
<dbReference type="FunFam" id="3.30.1370.10:FF:000002">
    <property type="entry name" value="poly(RC)-binding protein 2 isoform X1"/>
    <property type="match status" value="1"/>
</dbReference>
<keyword evidence="11" id="KW-1185">Reference proteome</keyword>
<keyword evidence="2" id="KW-0963">Cytoplasm</keyword>
<dbReference type="SUPFAM" id="SSF54791">
    <property type="entry name" value="Eukaryotic type KH-domain (KH-domain type I)"/>
    <property type="match status" value="3"/>
</dbReference>
<dbReference type="GO" id="GO:1990904">
    <property type="term" value="C:ribonucleoprotein complex"/>
    <property type="evidence" value="ECO:0007669"/>
    <property type="project" value="UniProtKB-KW"/>
</dbReference>
<evidence type="ECO:0000256" key="7">
    <source>
        <dbReference type="PROSITE-ProRule" id="PRU00117"/>
    </source>
</evidence>
<dbReference type="PANTHER" id="PTHR10288">
    <property type="entry name" value="KH DOMAIN CONTAINING RNA BINDING PROTEIN"/>
    <property type="match status" value="1"/>
</dbReference>
<dbReference type="InterPro" id="IPR004087">
    <property type="entry name" value="KH_dom"/>
</dbReference>
<dbReference type="SMART" id="SM00322">
    <property type="entry name" value="KH"/>
    <property type="match status" value="3"/>
</dbReference>
<evidence type="ECO:0000313" key="10">
    <source>
        <dbReference type="Ensembl" id="ENSSSUP00005017221.1"/>
    </source>
</evidence>
<comment type="subcellular location">
    <subcellularLocation>
        <location evidence="1">Cytoplasm</location>
    </subcellularLocation>
</comment>
<reference evidence="10" key="3">
    <citation type="submission" date="2025-09" db="UniProtKB">
        <authorList>
            <consortium name="Ensembl"/>
        </authorList>
    </citation>
    <scope>IDENTIFICATION</scope>
</reference>
<keyword evidence="6" id="KW-0687">Ribonucleoprotein</keyword>
<dbReference type="CDD" id="cd22521">
    <property type="entry name" value="KH-I_PCBP1_2_rpt3"/>
    <property type="match status" value="1"/>
</dbReference>
<dbReference type="FunFam" id="3.30.1370.10:FF:000003">
    <property type="entry name" value="poly(RC)-binding protein 2 isoform X1"/>
    <property type="match status" value="1"/>
</dbReference>
<feature type="domain" description="K Homology" evidence="9">
    <location>
        <begin position="12"/>
        <end position="80"/>
    </location>
</feature>
<dbReference type="CDD" id="cd22518">
    <property type="entry name" value="KH-I_PCBP1_2_rpt2"/>
    <property type="match status" value="1"/>
</dbReference>
<dbReference type="GO" id="GO:0003677">
    <property type="term" value="F:DNA binding"/>
    <property type="evidence" value="ECO:0007669"/>
    <property type="project" value="UniProtKB-KW"/>
</dbReference>
<dbReference type="PROSITE" id="PS50084">
    <property type="entry name" value="KH_TYPE_1"/>
    <property type="match status" value="3"/>
</dbReference>
<feature type="domain" description="K Homology" evidence="9">
    <location>
        <begin position="96"/>
        <end position="167"/>
    </location>
</feature>
<dbReference type="Ensembl" id="ENSSSUT00005019633.1">
    <property type="protein sequence ID" value="ENSSSUP00005017221.1"/>
    <property type="gene ID" value="ENSSSUG00005011046.1"/>
</dbReference>
<evidence type="ECO:0000313" key="11">
    <source>
        <dbReference type="Proteomes" id="UP000472268"/>
    </source>
</evidence>
<dbReference type="CDD" id="cd22515">
    <property type="entry name" value="KH-I_PCBP1_2_rpt1"/>
    <property type="match status" value="1"/>
</dbReference>
<reference evidence="10 11" key="1">
    <citation type="submission" date="2019-05" db="EMBL/GenBank/DDBJ databases">
        <title>A Chromosome-scale Meerkat (S. suricatta) Genome Assembly.</title>
        <authorList>
            <person name="Dudchenko O."/>
            <person name="Lieberman Aiden E."/>
            <person name="Tung J."/>
            <person name="Barreiro L.B."/>
            <person name="Clutton-Brock T.H."/>
        </authorList>
    </citation>
    <scope>NUCLEOTIDE SEQUENCE [LARGE SCALE GENOMIC DNA]</scope>
</reference>
<keyword evidence="4 7" id="KW-0694">RNA-binding</keyword>
<keyword evidence="5" id="KW-0238">DNA-binding</keyword>
<evidence type="ECO:0000256" key="6">
    <source>
        <dbReference type="ARBA" id="ARBA00023274"/>
    </source>
</evidence>
<evidence type="ECO:0000259" key="9">
    <source>
        <dbReference type="SMART" id="SM00322"/>
    </source>
</evidence>
<evidence type="ECO:0000256" key="2">
    <source>
        <dbReference type="ARBA" id="ARBA00022490"/>
    </source>
</evidence>
<keyword evidence="3" id="KW-0677">Repeat</keyword>
<evidence type="ECO:0000256" key="5">
    <source>
        <dbReference type="ARBA" id="ARBA00023125"/>
    </source>
</evidence>
<dbReference type="FunFam" id="3.30.1370.10:FF:000005">
    <property type="entry name" value="poly(RC)-binding protein 2 isoform X1"/>
    <property type="match status" value="1"/>
</dbReference>
<sequence length="423" mass="43967">MDTGVIEGGLNVTLTIRLLMHGKEVGSIIGKKGESVKKMREESGARINISEGNCPERIITLAGPTNAIFKAFAMIIDKLEEDISSSMTNSTAASRPPVTLRLVVPASQCGSLIGKGGCKIKEIRESTGAQVQVAGDMLPNSTERAITIAGIPQSIIECVKQICVVMLESPPKGVTIPYRPKPSSSPVIFAGGQAYTIQGQYAIPQPDLTKLHQLAMQQSHFPMTHGNTGFSAGLDASAQTTSHELTIPNDLIGCIIGRQGAKINEIRQMSGAQIKIANPVEGSTDRQVTITGSAASISLAQYLINVSLENAKPSSQAASVTIPDHLSINLSQPSTPSSSSSSSTTTPSLATAGTSDAPSSLPNPLPTAPCVSSLLGMKPIPLLALNVVSAAKGTGASATTTTTSAVPCVTNKLKGEKQRFSPY</sequence>
<evidence type="ECO:0000256" key="8">
    <source>
        <dbReference type="SAM" id="MobiDB-lite"/>
    </source>
</evidence>
<protein>
    <submittedName>
        <fullName evidence="10">Poly(rC) binding protein 2</fullName>
    </submittedName>
</protein>
<feature type="domain" description="K Homology" evidence="9">
    <location>
        <begin position="239"/>
        <end position="309"/>
    </location>
</feature>
<evidence type="ECO:0000256" key="1">
    <source>
        <dbReference type="ARBA" id="ARBA00004496"/>
    </source>
</evidence>
<feature type="region of interest" description="Disordered" evidence="8">
    <location>
        <begin position="329"/>
        <end position="364"/>
    </location>
</feature>
<gene>
    <name evidence="10" type="primary">PCBP2</name>
</gene>
<evidence type="ECO:0000256" key="3">
    <source>
        <dbReference type="ARBA" id="ARBA00022737"/>
    </source>
</evidence>
<dbReference type="InterPro" id="IPR036612">
    <property type="entry name" value="KH_dom_type_1_sf"/>
</dbReference>